<dbReference type="EMBL" id="AP025637">
    <property type="protein sequence ID" value="BDG73760.1"/>
    <property type="molecule type" value="Genomic_DNA"/>
</dbReference>
<dbReference type="Proteomes" id="UP000831327">
    <property type="component" value="Chromosome"/>
</dbReference>
<proteinExistence type="predicted"/>
<organism evidence="2 3">
    <name type="scientific">Roseomonas fluvialis</name>
    <dbReference type="NCBI Taxonomy" id="1750527"/>
    <lineage>
        <taxon>Bacteria</taxon>
        <taxon>Pseudomonadati</taxon>
        <taxon>Pseudomonadota</taxon>
        <taxon>Alphaproteobacteria</taxon>
        <taxon>Acetobacterales</taxon>
        <taxon>Roseomonadaceae</taxon>
        <taxon>Roseomonas</taxon>
    </lineage>
</organism>
<keyword evidence="1" id="KW-0732">Signal</keyword>
<dbReference type="Gene3D" id="2.40.10.10">
    <property type="entry name" value="Trypsin-like serine proteases"/>
    <property type="match status" value="1"/>
</dbReference>
<evidence type="ECO:0008006" key="4">
    <source>
        <dbReference type="Google" id="ProtNLM"/>
    </source>
</evidence>
<accession>A0ABM7Y6W8</accession>
<dbReference type="InterPro" id="IPR009003">
    <property type="entry name" value="Peptidase_S1_PA"/>
</dbReference>
<evidence type="ECO:0000256" key="1">
    <source>
        <dbReference type="SAM" id="SignalP"/>
    </source>
</evidence>
<evidence type="ECO:0000313" key="3">
    <source>
        <dbReference type="Proteomes" id="UP000831327"/>
    </source>
</evidence>
<gene>
    <name evidence="2" type="ORF">Rmf_36890</name>
</gene>
<keyword evidence="3" id="KW-1185">Reference proteome</keyword>
<protein>
    <recommendedName>
        <fullName evidence="4">Serine protease</fullName>
    </recommendedName>
</protein>
<reference evidence="2 3" key="1">
    <citation type="journal article" date="2016" name="Microbes Environ.">
        <title>Phylogenetically diverse aerobic anoxygenic phototrophic bacteria isolated from epilithic biofilms in Tama river, Japan.</title>
        <authorList>
            <person name="Hirose S."/>
            <person name="Matsuura K."/>
            <person name="Haruta S."/>
        </authorList>
    </citation>
    <scope>NUCLEOTIDE SEQUENCE [LARGE SCALE GENOMIC DNA]</scope>
    <source>
        <strain evidence="2 3">S08</strain>
    </source>
</reference>
<feature type="signal peptide" evidence="1">
    <location>
        <begin position="1"/>
        <end position="28"/>
    </location>
</feature>
<dbReference type="SUPFAM" id="SSF50494">
    <property type="entry name" value="Trypsin-like serine proteases"/>
    <property type="match status" value="1"/>
</dbReference>
<feature type="chain" id="PRO_5045312206" description="Serine protease" evidence="1">
    <location>
        <begin position="29"/>
        <end position="296"/>
    </location>
</feature>
<dbReference type="InterPro" id="IPR043504">
    <property type="entry name" value="Peptidase_S1_PA_chymotrypsin"/>
</dbReference>
<dbReference type="PROSITE" id="PS51257">
    <property type="entry name" value="PROKAR_LIPOPROTEIN"/>
    <property type="match status" value="1"/>
</dbReference>
<evidence type="ECO:0000313" key="2">
    <source>
        <dbReference type="EMBL" id="BDG73760.1"/>
    </source>
</evidence>
<sequence>MMKPHIALAALLPLLAACGAGTAPEASAQGAACFTAAAALPPSVGASVLRVSVPGPRGGRATRGTAFIVADSAADPGAPNRVITAAHVVARALEAPDEAAIRLSLADGTPVGTARIAATAQPWNPLAALDPAWSDQAILTLARFDSPAAEAAFRAAPGLAPARRQPEGALLDLRLADGRGIAPGLSGAPVLSAEGRVRGILVQRRIEDWSGGASTEAPLLRRGQVGARLEPAREGWAQPLAAPAILAALGPAGRAVETLAVPGDTDLSVMAPGYPGGRCTVVTAHAAYRPAPMRRF</sequence>
<dbReference type="RefSeq" id="WP_244407972.1">
    <property type="nucleotide sequence ID" value="NZ_AP025637.1"/>
</dbReference>
<name>A0ABM7Y6W8_9PROT</name>